<keyword evidence="2" id="KW-1185">Reference proteome</keyword>
<proteinExistence type="predicted"/>
<protein>
    <submittedName>
        <fullName evidence="1">Uncharacterized protein</fullName>
    </submittedName>
</protein>
<evidence type="ECO:0000313" key="1">
    <source>
        <dbReference type="EMBL" id="RAK87081.1"/>
    </source>
</evidence>
<gene>
    <name evidence="1" type="ORF">BO79DRAFT_288600</name>
</gene>
<evidence type="ECO:0000313" key="2">
    <source>
        <dbReference type="Proteomes" id="UP000249748"/>
    </source>
</evidence>
<reference evidence="1" key="1">
    <citation type="submission" date="2018-02" db="EMBL/GenBank/DDBJ databases">
        <title>The genomes of Aspergillus section Nigri reveals drivers in fungal speciation.</title>
        <authorList>
            <consortium name="DOE Joint Genome Institute"/>
            <person name="Vesth T.C."/>
            <person name="Nybo J."/>
            <person name="Theobald S."/>
            <person name="Brandl J."/>
            <person name="Frisvad J.C."/>
            <person name="Nielsen K.F."/>
            <person name="Lyhne E.K."/>
            <person name="Kogle M.E."/>
            <person name="Kuo A."/>
            <person name="Riley R."/>
            <person name="Clum A."/>
            <person name="Nolan M."/>
            <person name="Lipzen A."/>
            <person name="Salamov A."/>
            <person name="Henrissat B."/>
            <person name="Wiebenga A."/>
            <person name="De vries R.P."/>
            <person name="Grigoriev I.V."/>
            <person name="Mortensen U.H."/>
            <person name="Andersen M.R."/>
            <person name="Baker S.E."/>
        </authorList>
    </citation>
    <scope>NUCLEOTIDE SEQUENCE</scope>
    <source>
        <strain evidence="1">CBS 115574</strain>
    </source>
</reference>
<name>A0ACD1I959_9EURO</name>
<sequence>MRTTPPWNAHLSDARVCTIVHDMVAATTRGQRWAADLIRKGDIRLDRVPRGLTMWLEDSGARWYQFASTWNLMLAEKKLMRYKWENKQGTHQVPRSLNDHVFLLSQIRQRSPWGSAVTWHGRSNPPPSVTSSLPNKNVALTTKAMDEDHSPKSPPRRRRPPLSCTICRRRKLKCDRSLPCGQCMKSKTPDQCIYVGPQAPGSGSASRTPPERVRISSSRASPAHGGVYVFDSKHQSTNRVTKPKARSDELHELRSRIQFLESALSKTGCMHTPESLGGDSVDIGHRSGPESQNLIDNVKDLPDRCCFRGKKIRTRFVGRSHASVSLSFFDDVGKFMRGRRSTMKRIPNYKKFKNFKGEIWARERQEHQRAYQQKSPSLEEMVPPRQVADELLNLYLTTFETTHRILHIPTFLEQYENFWSGVQPKEPSFVAKLLALMAASCCFLSPNTKINGESRVYQAAAEWIAGVRSWIAFTMVSSTIDFNILQIECLLMIARQADAIDGDIVWISSGSLIRTAMTMGLHRDPHRFGKMTRFWAEMRRRLWATILELDLQSSLDGGMPPTIDLDEYDCEAPSNLDDSQLTENMVDDPVPKDIGVYTQSTFQVLLLQSLPLRIRIAKAINSLKLTISYDEALRLSEELIQLMHFGLEIFQKAGPGPSFAQSMLAFLLRRSILVLNRPFALSIIRSPKFSYSRKICLESALDILSHHDPPASSQVNPHLGQLSGGMFRDEFLHAALTVCVELYLQAGEFNTQNTSTMQSSALTSLNDLVRSQQEVMIGAVERTIETFGSRITPNGKGGKAFFFPTLALSSVKARLRGEDPQKALEQDAMQCMQMSEQMLQGASWETVRAKATSTPVSTPSLNLETPEMQFDPASYGLDTSEFGTLFDLNDFAIPEMWDQDFLALL</sequence>
<accession>A0ACD1I959</accession>
<dbReference type="EMBL" id="KZ824556">
    <property type="protein sequence ID" value="RAK87081.1"/>
    <property type="molecule type" value="Genomic_DNA"/>
</dbReference>
<dbReference type="Proteomes" id="UP000249748">
    <property type="component" value="Unassembled WGS sequence"/>
</dbReference>
<organism evidence="1 2">
    <name type="scientific">Aspergillus costaricaensis CBS 115574</name>
    <dbReference type="NCBI Taxonomy" id="1448317"/>
    <lineage>
        <taxon>Eukaryota</taxon>
        <taxon>Fungi</taxon>
        <taxon>Dikarya</taxon>
        <taxon>Ascomycota</taxon>
        <taxon>Pezizomycotina</taxon>
        <taxon>Eurotiomycetes</taxon>
        <taxon>Eurotiomycetidae</taxon>
        <taxon>Eurotiales</taxon>
        <taxon>Aspergillaceae</taxon>
        <taxon>Aspergillus</taxon>
        <taxon>Aspergillus subgen. Circumdati</taxon>
    </lineage>
</organism>